<feature type="active site" evidence="4">
    <location>
        <position position="419"/>
    </location>
</feature>
<comment type="subcellular location">
    <subcellularLocation>
        <location evidence="5">Mitochondrion inner membrane</location>
    </subcellularLocation>
</comment>
<dbReference type="Gene3D" id="2.10.109.10">
    <property type="entry name" value="Umud Fragment, subunit A"/>
    <property type="match status" value="1"/>
</dbReference>
<name>A0A8J2S9G1_9STRA</name>
<protein>
    <recommendedName>
        <fullName evidence="5">Mitochondrial inner membrane protease subunit</fullName>
        <ecNumber evidence="5">3.4.21.-</ecNumber>
    </recommendedName>
</protein>
<accession>A0A8J2S9G1</accession>
<dbReference type="EC" id="3.4.21.-" evidence="5"/>
<proteinExistence type="inferred from homology"/>
<keyword evidence="2 5" id="KW-0645">Protease</keyword>
<evidence type="ECO:0000313" key="8">
    <source>
        <dbReference type="Proteomes" id="UP000789595"/>
    </source>
</evidence>
<keyword evidence="5" id="KW-0999">Mitochondrion inner membrane</keyword>
<dbReference type="InterPro" id="IPR000223">
    <property type="entry name" value="Pept_S26A_signal_pept_1"/>
</dbReference>
<evidence type="ECO:0000313" key="7">
    <source>
        <dbReference type="EMBL" id="CAH0364234.1"/>
    </source>
</evidence>
<dbReference type="SUPFAM" id="SSF51306">
    <property type="entry name" value="LexA/Signal peptidase"/>
    <property type="match status" value="1"/>
</dbReference>
<gene>
    <name evidence="7" type="ORF">PECAL_1P05880</name>
</gene>
<feature type="domain" description="Peptidase S26" evidence="6">
    <location>
        <begin position="336"/>
        <end position="501"/>
    </location>
</feature>
<feature type="active site" evidence="4">
    <location>
        <position position="365"/>
    </location>
</feature>
<organism evidence="7 8">
    <name type="scientific">Pelagomonas calceolata</name>
    <dbReference type="NCBI Taxonomy" id="35677"/>
    <lineage>
        <taxon>Eukaryota</taxon>
        <taxon>Sar</taxon>
        <taxon>Stramenopiles</taxon>
        <taxon>Ochrophyta</taxon>
        <taxon>Pelagophyceae</taxon>
        <taxon>Pelagomonadales</taxon>
        <taxon>Pelagomonadaceae</taxon>
        <taxon>Pelagomonas</taxon>
    </lineage>
</organism>
<dbReference type="EMBL" id="CAKKNE010000001">
    <property type="protein sequence ID" value="CAH0364234.1"/>
    <property type="molecule type" value="Genomic_DNA"/>
</dbReference>
<sequence length="510" mass="53820">MPLKRIDARLACKDFARLVSCAVILCTSTALQPSVTRVEVNLRPSTPSQQQPLWDSPLSLNDAVTQQIPMLSSAPIETEAGERFRVDVYPRGNSGKRAAAVYLRYLSRGNGDDVDATFSLALRVNGTTVPTLSGCGGAEKGGAPVWRGAMTFCGAAEAVESCGRAADWGAHAWPGCKTGDEPSAVVEIATWSRRSGETSSSFRGALGAAARAAAPRTRERFKGGEVLVPVARSDAGAAALEKMGLATGGEYRVMRLLRDDEDVFYADATDHNLTAKLRPAMGAMDPMWPVTVPLALDGVEWLTRFDARSFPARVTRELSLSAASGGDAARGGAILIAWLLSAVAPIPLVLLARTFASLYVIPSESMVPTLQKGDVLLVAKSGLRRGAPPAVGDLIVFNQPPALRALVGKEVKAGDQFVKRVAGVGGDAPSFDARRVPAVCNSPSDSLARAITEGARDRGDRPVAPGAVFVRGDCDGKSVDSRVFGDVDARFVVGKPLYRVWPLGRTGPVN</sequence>
<keyword evidence="5" id="KW-0496">Mitochondrion</keyword>
<dbReference type="GO" id="GO:0004252">
    <property type="term" value="F:serine-type endopeptidase activity"/>
    <property type="evidence" value="ECO:0007669"/>
    <property type="project" value="InterPro"/>
</dbReference>
<evidence type="ECO:0000259" key="6">
    <source>
        <dbReference type="Pfam" id="PF10502"/>
    </source>
</evidence>
<comment type="caution">
    <text evidence="7">The sequence shown here is derived from an EMBL/GenBank/DDBJ whole genome shotgun (WGS) entry which is preliminary data.</text>
</comment>
<dbReference type="GO" id="GO:0005743">
    <property type="term" value="C:mitochondrial inner membrane"/>
    <property type="evidence" value="ECO:0007669"/>
    <property type="project" value="UniProtKB-SubCell"/>
</dbReference>
<dbReference type="CDD" id="cd06530">
    <property type="entry name" value="S26_SPase_I"/>
    <property type="match status" value="1"/>
</dbReference>
<dbReference type="InterPro" id="IPR036286">
    <property type="entry name" value="LexA/Signal_pep-like_sf"/>
</dbReference>
<dbReference type="OrthoDB" id="42172at2759"/>
<keyword evidence="5" id="KW-0472">Membrane</keyword>
<dbReference type="AlphaFoldDB" id="A0A8J2S9G1"/>
<dbReference type="PROSITE" id="PS00501">
    <property type="entry name" value="SPASE_I_1"/>
    <property type="match status" value="1"/>
</dbReference>
<dbReference type="PANTHER" id="PTHR43390:SF1">
    <property type="entry name" value="CHLOROPLAST PROCESSING PEPTIDASE"/>
    <property type="match status" value="1"/>
</dbReference>
<evidence type="ECO:0000256" key="4">
    <source>
        <dbReference type="PIRSR" id="PIRSR600223-1"/>
    </source>
</evidence>
<evidence type="ECO:0000256" key="5">
    <source>
        <dbReference type="RuleBase" id="RU362041"/>
    </source>
</evidence>
<comment type="similarity">
    <text evidence="1 5">Belongs to the peptidase S26 family.</text>
</comment>
<dbReference type="PRINTS" id="PR00727">
    <property type="entry name" value="LEADERPTASE"/>
</dbReference>
<dbReference type="GO" id="GO:0006465">
    <property type="term" value="P:signal peptide processing"/>
    <property type="evidence" value="ECO:0007669"/>
    <property type="project" value="InterPro"/>
</dbReference>
<reference evidence="7" key="1">
    <citation type="submission" date="2021-11" db="EMBL/GenBank/DDBJ databases">
        <authorList>
            <consortium name="Genoscope - CEA"/>
            <person name="William W."/>
        </authorList>
    </citation>
    <scope>NUCLEOTIDE SEQUENCE</scope>
</reference>
<dbReference type="PANTHER" id="PTHR43390">
    <property type="entry name" value="SIGNAL PEPTIDASE I"/>
    <property type="match status" value="1"/>
</dbReference>
<dbReference type="InterPro" id="IPR019533">
    <property type="entry name" value="Peptidase_S26"/>
</dbReference>
<keyword evidence="3 5" id="KW-0378">Hydrolase</keyword>
<dbReference type="Pfam" id="PF10502">
    <property type="entry name" value="Peptidase_S26"/>
    <property type="match status" value="1"/>
</dbReference>
<dbReference type="InterPro" id="IPR019756">
    <property type="entry name" value="Pept_S26A_signal_pept_1_Ser-AS"/>
</dbReference>
<dbReference type="Proteomes" id="UP000789595">
    <property type="component" value="Unassembled WGS sequence"/>
</dbReference>
<evidence type="ECO:0000256" key="3">
    <source>
        <dbReference type="ARBA" id="ARBA00022801"/>
    </source>
</evidence>
<dbReference type="NCBIfam" id="TIGR02227">
    <property type="entry name" value="sigpep_I_bact"/>
    <property type="match status" value="1"/>
</dbReference>
<keyword evidence="8" id="KW-1185">Reference proteome</keyword>
<evidence type="ECO:0000256" key="1">
    <source>
        <dbReference type="ARBA" id="ARBA00009370"/>
    </source>
</evidence>
<evidence type="ECO:0000256" key="2">
    <source>
        <dbReference type="ARBA" id="ARBA00022670"/>
    </source>
</evidence>